<dbReference type="InterPro" id="IPR004305">
    <property type="entry name" value="Thiaminase-2/PQQC"/>
</dbReference>
<feature type="domain" description="Thiaminase-2/PQQC" evidence="3">
    <location>
        <begin position="61"/>
        <end position="269"/>
    </location>
</feature>
<dbReference type="Pfam" id="PF03070">
    <property type="entry name" value="TENA_THI-4"/>
    <property type="match status" value="1"/>
</dbReference>
<keyword evidence="2" id="KW-0378">Hydrolase</keyword>
<proteinExistence type="inferred from homology"/>
<dbReference type="NCBIfam" id="TIGR04306">
    <property type="entry name" value="salvage_TenA"/>
    <property type="match status" value="1"/>
</dbReference>
<keyword evidence="2" id="KW-0784">Thiamine biosynthesis</keyword>
<dbReference type="PANTHER" id="PTHR43198">
    <property type="entry name" value="BIFUNCTIONAL TH2 PROTEIN"/>
    <property type="match status" value="1"/>
</dbReference>
<dbReference type="InterPro" id="IPR050967">
    <property type="entry name" value="Thiamine_Salvage_TenA"/>
</dbReference>
<evidence type="ECO:0000259" key="3">
    <source>
        <dbReference type="Pfam" id="PF03070"/>
    </source>
</evidence>
<comment type="pathway">
    <text evidence="1 2">Cofactor biosynthesis; thiamine diphosphate biosynthesis.</text>
</comment>
<comment type="function">
    <text evidence="2">Catalyzes an amino-pyrimidine hydrolysis reaction at the C5' of the pyrimidine moiety of thiamine compounds, a reaction that is part of a thiamine salvage pathway.</text>
</comment>
<dbReference type="GO" id="GO:0050334">
    <property type="term" value="F:thiaminase activity"/>
    <property type="evidence" value="ECO:0007669"/>
    <property type="project" value="UniProtKB-EC"/>
</dbReference>
<dbReference type="AlphaFoldDB" id="A0A430FTP4"/>
<reference evidence="4 5" key="1">
    <citation type="submission" date="2018-09" db="EMBL/GenBank/DDBJ databases">
        <title>Characterization of the phylogenetic diversity of five novel species belonging to the genus Bifidobacterium.</title>
        <authorList>
            <person name="Lugli G.A."/>
            <person name="Duranti S."/>
            <person name="Milani C."/>
        </authorList>
    </citation>
    <scope>NUCLEOTIDE SEQUENCE [LARGE SCALE GENOMIC DNA]</scope>
    <source>
        <strain evidence="4 5">2036B</strain>
    </source>
</reference>
<organism evidence="4 5">
    <name type="scientific">Bifidobacterium dolichotidis</name>
    <dbReference type="NCBI Taxonomy" id="2306976"/>
    <lineage>
        <taxon>Bacteria</taxon>
        <taxon>Bacillati</taxon>
        <taxon>Actinomycetota</taxon>
        <taxon>Actinomycetes</taxon>
        <taxon>Bifidobacteriales</taxon>
        <taxon>Bifidobacteriaceae</taxon>
        <taxon>Bifidobacterium</taxon>
    </lineage>
</organism>
<evidence type="ECO:0000313" key="4">
    <source>
        <dbReference type="EMBL" id="RSX56175.1"/>
    </source>
</evidence>
<comment type="catalytic activity">
    <reaction evidence="2">
        <text>thiamine + H2O = 5-(2-hydroxyethyl)-4-methylthiazole + 4-amino-5-hydroxymethyl-2-methylpyrimidine + H(+)</text>
        <dbReference type="Rhea" id="RHEA:17509"/>
        <dbReference type="ChEBI" id="CHEBI:15377"/>
        <dbReference type="ChEBI" id="CHEBI:15378"/>
        <dbReference type="ChEBI" id="CHEBI:16892"/>
        <dbReference type="ChEBI" id="CHEBI:17957"/>
        <dbReference type="ChEBI" id="CHEBI:18385"/>
        <dbReference type="EC" id="3.5.99.2"/>
    </reaction>
</comment>
<dbReference type="InterPro" id="IPR016084">
    <property type="entry name" value="Haem_Oase-like_multi-hlx"/>
</dbReference>
<dbReference type="SUPFAM" id="SSF48613">
    <property type="entry name" value="Heme oxygenase-like"/>
    <property type="match status" value="1"/>
</dbReference>
<dbReference type="InterPro" id="IPR027574">
    <property type="entry name" value="Thiaminase_II"/>
</dbReference>
<comment type="similarity">
    <text evidence="2">Belongs to the TenA family.</text>
</comment>
<sequence length="279" mass="31948">MSEIKRATIREAVREAVREEVLGAVHGTVHRTVLSEEKLREMLQDPSAVETLPPFARRLRKAAADVWQEGYEQPFVQELGAGTLTSDRFAFYLIQDNLYLNDYAKVHALAVTKTDDVDVMRFMAQVQMNIFAVEQDHHDETLRRFGMDPVAAAKVGQSAFARAYTSNIMQIAYEKDLIDILVAVLPCAWVYADYGKRLKKDFAEELGANPYADWIDMYAAQSFWEGGIWLLEHIEQMVQGLPESKLAELEAIFVRGVQNEYLFWATAYDKQMGWKPGWR</sequence>
<comment type="catalytic activity">
    <reaction evidence="2">
        <text>4-amino-5-aminomethyl-2-methylpyrimidine + H2O = 4-amino-5-hydroxymethyl-2-methylpyrimidine + NH4(+)</text>
        <dbReference type="Rhea" id="RHEA:31799"/>
        <dbReference type="ChEBI" id="CHEBI:15377"/>
        <dbReference type="ChEBI" id="CHEBI:16892"/>
        <dbReference type="ChEBI" id="CHEBI:28938"/>
        <dbReference type="ChEBI" id="CHEBI:63416"/>
        <dbReference type="EC" id="3.5.99.2"/>
    </reaction>
</comment>
<dbReference type="PANTHER" id="PTHR43198:SF2">
    <property type="entry name" value="SI:CH1073-67J19.1-RELATED"/>
    <property type="match status" value="1"/>
</dbReference>
<dbReference type="EC" id="3.5.99.2" evidence="2"/>
<evidence type="ECO:0000256" key="1">
    <source>
        <dbReference type="ARBA" id="ARBA00004948"/>
    </source>
</evidence>
<dbReference type="GO" id="GO:0009228">
    <property type="term" value="P:thiamine biosynthetic process"/>
    <property type="evidence" value="ECO:0007669"/>
    <property type="project" value="UniProtKB-KW"/>
</dbReference>
<dbReference type="Proteomes" id="UP000287609">
    <property type="component" value="Unassembled WGS sequence"/>
</dbReference>
<keyword evidence="5" id="KW-1185">Reference proteome</keyword>
<dbReference type="GO" id="GO:0005829">
    <property type="term" value="C:cytosol"/>
    <property type="evidence" value="ECO:0007669"/>
    <property type="project" value="TreeGrafter"/>
</dbReference>
<dbReference type="GO" id="GO:0009229">
    <property type="term" value="P:thiamine diphosphate biosynthetic process"/>
    <property type="evidence" value="ECO:0007669"/>
    <property type="project" value="UniProtKB-UniPathway"/>
</dbReference>
<evidence type="ECO:0000256" key="2">
    <source>
        <dbReference type="RuleBase" id="RU363093"/>
    </source>
</evidence>
<gene>
    <name evidence="4" type="ORF">D2E26_0738</name>
</gene>
<dbReference type="UniPathway" id="UPA00060"/>
<evidence type="ECO:0000313" key="5">
    <source>
        <dbReference type="Proteomes" id="UP000287609"/>
    </source>
</evidence>
<accession>A0A430FTP4</accession>
<dbReference type="CDD" id="cd19366">
    <property type="entry name" value="TenA_C_BhTenA-like"/>
    <property type="match status" value="1"/>
</dbReference>
<name>A0A430FTP4_9BIFI</name>
<protein>
    <recommendedName>
        <fullName evidence="2">Aminopyrimidine aminohydrolase</fullName>
        <ecNumber evidence="2">3.5.99.2</ecNumber>
    </recommendedName>
</protein>
<dbReference type="Gene3D" id="1.20.910.10">
    <property type="entry name" value="Heme oxygenase-like"/>
    <property type="match status" value="1"/>
</dbReference>
<dbReference type="EMBL" id="QXGM01000001">
    <property type="protein sequence ID" value="RSX56175.1"/>
    <property type="molecule type" value="Genomic_DNA"/>
</dbReference>
<comment type="caution">
    <text evidence="4">The sequence shown here is derived from an EMBL/GenBank/DDBJ whole genome shotgun (WGS) entry which is preliminary data.</text>
</comment>